<organism evidence="7 8">
    <name type="scientific">Halopenitus malekzadehii</name>
    <dbReference type="NCBI Taxonomy" id="1267564"/>
    <lineage>
        <taxon>Archaea</taxon>
        <taxon>Methanobacteriati</taxon>
        <taxon>Methanobacteriota</taxon>
        <taxon>Stenosarchaea group</taxon>
        <taxon>Halobacteria</taxon>
        <taxon>Halobacteriales</taxon>
        <taxon>Haloferacaceae</taxon>
        <taxon>Halopenitus</taxon>
    </lineage>
</organism>
<reference evidence="7 8" key="1">
    <citation type="submission" date="2016-10" db="EMBL/GenBank/DDBJ databases">
        <authorList>
            <person name="de Groot N.N."/>
        </authorList>
    </citation>
    <scope>NUCLEOTIDE SEQUENCE [LARGE SCALE GENOMIC DNA]</scope>
    <source>
        <strain evidence="7 8">IBRC-M10418</strain>
    </source>
</reference>
<feature type="binding site" evidence="3">
    <location>
        <position position="183"/>
    </location>
    <ligand>
        <name>Fe cation</name>
        <dbReference type="ChEBI" id="CHEBI:24875"/>
    </ligand>
</feature>
<evidence type="ECO:0000259" key="6">
    <source>
        <dbReference type="PROSITE" id="PS51901"/>
    </source>
</evidence>
<dbReference type="InterPro" id="IPR051257">
    <property type="entry name" value="Diverse_CBS-Domain"/>
</dbReference>
<feature type="binding site" evidence="3">
    <location>
        <position position="164"/>
    </location>
    <ligand>
        <name>Zn(2+)</name>
        <dbReference type="ChEBI" id="CHEBI:29105"/>
    </ligand>
</feature>
<dbReference type="EMBL" id="FNWU01000002">
    <property type="protein sequence ID" value="SEH47703.1"/>
    <property type="molecule type" value="Genomic_DNA"/>
</dbReference>
<feature type="region of interest" description="Disordered" evidence="4">
    <location>
        <begin position="129"/>
        <end position="159"/>
    </location>
</feature>
<evidence type="ECO:0000256" key="2">
    <source>
        <dbReference type="PROSITE-ProRule" id="PRU00703"/>
    </source>
</evidence>
<gene>
    <name evidence="7" type="ORF">SAMN05192561_102315</name>
</gene>
<evidence type="ECO:0000256" key="4">
    <source>
        <dbReference type="SAM" id="MobiDB-lite"/>
    </source>
</evidence>
<keyword evidence="3" id="KW-0408">Iron</keyword>
<sequence length="189" mass="19595">MNSDTSTRDLMHREFPGVSESDTLDEAATLLVSESADCLVVVRGEEPVGCLSLRDALAAVIDGSEPATTTVGDAMSRSTPTIDAGEPIDVAEERLVAEGTSRLIVTDGERAVGLLTEHDVLAARPAQRLEEASAGAGTNGARRTSASEPAAERATAEEPTQSICEVCGSLAATLETHNGQLVCADCQEV</sequence>
<feature type="binding site" evidence="3">
    <location>
        <position position="167"/>
    </location>
    <ligand>
        <name>Fe cation</name>
        <dbReference type="ChEBI" id="CHEBI:24875"/>
    </ligand>
</feature>
<feature type="binding site" evidence="3">
    <location>
        <position position="183"/>
    </location>
    <ligand>
        <name>Zn(2+)</name>
        <dbReference type="ChEBI" id="CHEBI:29105"/>
    </ligand>
</feature>
<dbReference type="Pfam" id="PF00571">
    <property type="entry name" value="CBS"/>
    <property type="match status" value="2"/>
</dbReference>
<dbReference type="RefSeq" id="WP_092816331.1">
    <property type="nucleotide sequence ID" value="NZ_FNWU01000002.1"/>
</dbReference>
<evidence type="ECO:0000256" key="3">
    <source>
        <dbReference type="PROSITE-ProRule" id="PRU01249"/>
    </source>
</evidence>
<dbReference type="InterPro" id="IPR044065">
    <property type="entry name" value="ACP_MB"/>
</dbReference>
<feature type="binding site" evidence="3">
    <location>
        <position position="164"/>
    </location>
    <ligand>
        <name>Fe cation</name>
        <dbReference type="ChEBI" id="CHEBI:24875"/>
    </ligand>
</feature>
<keyword evidence="3" id="KW-0479">Metal-binding</keyword>
<feature type="domain" description="ACP-type MB" evidence="6">
    <location>
        <begin position="159"/>
        <end position="189"/>
    </location>
</feature>
<dbReference type="CDD" id="cd02205">
    <property type="entry name" value="CBS_pair_SF"/>
    <property type="match status" value="1"/>
</dbReference>
<dbReference type="PANTHER" id="PTHR43080:SF2">
    <property type="entry name" value="CBS DOMAIN-CONTAINING PROTEIN"/>
    <property type="match status" value="1"/>
</dbReference>
<evidence type="ECO:0000259" key="5">
    <source>
        <dbReference type="PROSITE" id="PS51371"/>
    </source>
</evidence>
<keyword evidence="1 2" id="KW-0129">CBS domain</keyword>
<keyword evidence="3" id="KW-0862">Zinc</keyword>
<evidence type="ECO:0000256" key="1">
    <source>
        <dbReference type="ARBA" id="ARBA00023122"/>
    </source>
</evidence>
<proteinExistence type="predicted"/>
<dbReference type="AlphaFoldDB" id="A0A1H6IFQ9"/>
<dbReference type="InterPro" id="IPR046342">
    <property type="entry name" value="CBS_dom_sf"/>
</dbReference>
<dbReference type="PANTHER" id="PTHR43080">
    <property type="entry name" value="CBS DOMAIN-CONTAINING PROTEIN CBSX3, MITOCHONDRIAL"/>
    <property type="match status" value="1"/>
</dbReference>
<dbReference type="Gene3D" id="3.10.580.10">
    <property type="entry name" value="CBS-domain"/>
    <property type="match status" value="1"/>
</dbReference>
<feature type="binding site" evidence="3">
    <location>
        <position position="186"/>
    </location>
    <ligand>
        <name>Fe cation</name>
        <dbReference type="ChEBI" id="CHEBI:24875"/>
    </ligand>
</feature>
<keyword evidence="8" id="KW-1185">Reference proteome</keyword>
<dbReference type="STRING" id="1267564.SAMN05192561_102315"/>
<feature type="domain" description="CBS" evidence="5">
    <location>
        <begin position="75"/>
        <end position="131"/>
    </location>
</feature>
<dbReference type="InterPro" id="IPR000644">
    <property type="entry name" value="CBS_dom"/>
</dbReference>
<feature type="binding site" evidence="3">
    <location>
        <position position="167"/>
    </location>
    <ligand>
        <name>Zn(2+)</name>
        <dbReference type="ChEBI" id="CHEBI:29105"/>
    </ligand>
</feature>
<dbReference type="PROSITE" id="PS51371">
    <property type="entry name" value="CBS"/>
    <property type="match status" value="2"/>
</dbReference>
<dbReference type="SUPFAM" id="SSF54631">
    <property type="entry name" value="CBS-domain pair"/>
    <property type="match status" value="1"/>
</dbReference>
<dbReference type="Proteomes" id="UP000199215">
    <property type="component" value="Unassembled WGS sequence"/>
</dbReference>
<feature type="binding site" evidence="3">
    <location>
        <position position="186"/>
    </location>
    <ligand>
        <name>Zn(2+)</name>
        <dbReference type="ChEBI" id="CHEBI:29105"/>
    </ligand>
</feature>
<name>A0A1H6IFQ9_9EURY</name>
<evidence type="ECO:0000313" key="7">
    <source>
        <dbReference type="EMBL" id="SEH47703.1"/>
    </source>
</evidence>
<accession>A0A1H6IFQ9</accession>
<feature type="domain" description="CBS" evidence="5">
    <location>
        <begin position="11"/>
        <end position="66"/>
    </location>
</feature>
<protein>
    <submittedName>
        <fullName evidence="7">CBS domain-containing protein</fullName>
    </submittedName>
</protein>
<dbReference type="GO" id="GO:0046872">
    <property type="term" value="F:metal ion binding"/>
    <property type="evidence" value="ECO:0007669"/>
    <property type="project" value="UniProtKB-KW"/>
</dbReference>
<dbReference type="SMART" id="SM00116">
    <property type="entry name" value="CBS"/>
    <property type="match status" value="2"/>
</dbReference>
<evidence type="ECO:0000313" key="8">
    <source>
        <dbReference type="Proteomes" id="UP000199215"/>
    </source>
</evidence>
<dbReference type="PROSITE" id="PS51901">
    <property type="entry name" value="ACP_MB"/>
    <property type="match status" value="1"/>
</dbReference>
<dbReference type="OrthoDB" id="65817at2157"/>